<evidence type="ECO:0000256" key="1">
    <source>
        <dbReference type="SAM" id="Phobius"/>
    </source>
</evidence>
<proteinExistence type="predicted"/>
<dbReference type="AlphaFoldDB" id="A0A812KV79"/>
<dbReference type="InterPro" id="IPR037185">
    <property type="entry name" value="EmrE-like"/>
</dbReference>
<keyword evidence="4" id="KW-1185">Reference proteome</keyword>
<feature type="transmembrane region" description="Helical" evidence="1">
    <location>
        <begin position="70"/>
        <end position="89"/>
    </location>
</feature>
<reference evidence="3" key="1">
    <citation type="submission" date="2021-02" db="EMBL/GenBank/DDBJ databases">
        <authorList>
            <person name="Dougan E. K."/>
            <person name="Rhodes N."/>
            <person name="Thang M."/>
            <person name="Chan C."/>
        </authorList>
    </citation>
    <scope>NUCLEOTIDE SEQUENCE</scope>
</reference>
<dbReference type="GO" id="GO:0016020">
    <property type="term" value="C:membrane"/>
    <property type="evidence" value="ECO:0007669"/>
    <property type="project" value="InterPro"/>
</dbReference>
<evidence type="ECO:0000259" key="2">
    <source>
        <dbReference type="Pfam" id="PF00892"/>
    </source>
</evidence>
<dbReference type="SUPFAM" id="SSF103481">
    <property type="entry name" value="Multidrug resistance efflux transporter EmrE"/>
    <property type="match status" value="1"/>
</dbReference>
<dbReference type="OrthoDB" id="437928at2759"/>
<gene>
    <name evidence="3" type="ORF">SPIL2461_LOCUS3709</name>
</gene>
<dbReference type="EMBL" id="CAJNIZ010004581">
    <property type="protein sequence ID" value="CAE7234105.1"/>
    <property type="molecule type" value="Genomic_DNA"/>
</dbReference>
<feature type="transmembrane region" description="Helical" evidence="1">
    <location>
        <begin position="39"/>
        <end position="58"/>
    </location>
</feature>
<sequence length="172" mass="17571">MGYVTGQDAPVGRFWLGVGVAMTGVWCSAGVGSAGGSPLGDFLALLGGLFCAIYLTIGREMRQRVSIGCYGTRLCSSCATWLALVAFLTGTPLWPTCARQWLAVCALAAGPQLTGHIGFNYALRYLPAATVAAAGLLEPFGATMLAALLLGEVPAAHQLLGALLVVAGLAVV</sequence>
<feature type="transmembrane region" description="Helical" evidence="1">
    <location>
        <begin position="155"/>
        <end position="171"/>
    </location>
</feature>
<evidence type="ECO:0000313" key="4">
    <source>
        <dbReference type="Proteomes" id="UP000649617"/>
    </source>
</evidence>
<feature type="transmembrane region" description="Helical" evidence="1">
    <location>
        <begin position="126"/>
        <end position="149"/>
    </location>
</feature>
<keyword evidence="1" id="KW-0472">Membrane</keyword>
<feature type="transmembrane region" description="Helical" evidence="1">
    <location>
        <begin position="12"/>
        <end position="33"/>
    </location>
</feature>
<keyword evidence="1" id="KW-0812">Transmembrane</keyword>
<dbReference type="Proteomes" id="UP000649617">
    <property type="component" value="Unassembled WGS sequence"/>
</dbReference>
<organism evidence="3 4">
    <name type="scientific">Symbiodinium pilosum</name>
    <name type="common">Dinoflagellate</name>
    <dbReference type="NCBI Taxonomy" id="2952"/>
    <lineage>
        <taxon>Eukaryota</taxon>
        <taxon>Sar</taxon>
        <taxon>Alveolata</taxon>
        <taxon>Dinophyceae</taxon>
        <taxon>Suessiales</taxon>
        <taxon>Symbiodiniaceae</taxon>
        <taxon>Symbiodinium</taxon>
    </lineage>
</organism>
<feature type="transmembrane region" description="Helical" evidence="1">
    <location>
        <begin position="101"/>
        <end position="119"/>
    </location>
</feature>
<keyword evidence="1" id="KW-1133">Transmembrane helix</keyword>
<name>A0A812KV79_SYMPI</name>
<evidence type="ECO:0000313" key="3">
    <source>
        <dbReference type="EMBL" id="CAE7234105.1"/>
    </source>
</evidence>
<accession>A0A812KV79</accession>
<comment type="caution">
    <text evidence="3">The sequence shown here is derived from an EMBL/GenBank/DDBJ whole genome shotgun (WGS) entry which is preliminary data.</text>
</comment>
<protein>
    <recommendedName>
        <fullName evidence="2">EamA domain-containing protein</fullName>
    </recommendedName>
</protein>
<dbReference type="InterPro" id="IPR000620">
    <property type="entry name" value="EamA_dom"/>
</dbReference>
<feature type="domain" description="EamA" evidence="2">
    <location>
        <begin position="39"/>
        <end position="172"/>
    </location>
</feature>
<dbReference type="Pfam" id="PF00892">
    <property type="entry name" value="EamA"/>
    <property type="match status" value="1"/>
</dbReference>